<comment type="caution">
    <text evidence="2">The sequence shown here is derived from an EMBL/GenBank/DDBJ whole genome shotgun (WGS) entry which is preliminary data.</text>
</comment>
<keyword evidence="1" id="KW-0812">Transmembrane</keyword>
<keyword evidence="1" id="KW-1133">Transmembrane helix</keyword>
<name>A0ABW0P2V8_9HYPH</name>
<sequence>MGGNIWVVNVWCGVLVERAFTIYYEAWVIELARAHFAATVGSPFAALAALCLVVILEINIGKIEIKVSDFILKERGPIDHVDILLHLYCRRNQASLVIGWQADGFCWLSIGQDSRPRQPP</sequence>
<dbReference type="RefSeq" id="WP_156449864.1">
    <property type="nucleotide sequence ID" value="NZ_JBHSLU010000061.1"/>
</dbReference>
<keyword evidence="3" id="KW-1185">Reference proteome</keyword>
<dbReference type="EMBL" id="JBHSLU010000061">
    <property type="protein sequence ID" value="MFC5507051.1"/>
    <property type="molecule type" value="Genomic_DNA"/>
</dbReference>
<gene>
    <name evidence="2" type="ORF">ACFPN9_17580</name>
</gene>
<dbReference type="Proteomes" id="UP001596060">
    <property type="component" value="Unassembled WGS sequence"/>
</dbReference>
<organism evidence="2 3">
    <name type="scientific">Bosea massiliensis</name>
    <dbReference type="NCBI Taxonomy" id="151419"/>
    <lineage>
        <taxon>Bacteria</taxon>
        <taxon>Pseudomonadati</taxon>
        <taxon>Pseudomonadota</taxon>
        <taxon>Alphaproteobacteria</taxon>
        <taxon>Hyphomicrobiales</taxon>
        <taxon>Boseaceae</taxon>
        <taxon>Bosea</taxon>
    </lineage>
</organism>
<feature type="transmembrane region" description="Helical" evidence="1">
    <location>
        <begin position="34"/>
        <end position="56"/>
    </location>
</feature>
<protein>
    <submittedName>
        <fullName evidence="2">Uncharacterized protein</fullName>
    </submittedName>
</protein>
<accession>A0ABW0P2V8</accession>
<evidence type="ECO:0000313" key="2">
    <source>
        <dbReference type="EMBL" id="MFC5507051.1"/>
    </source>
</evidence>
<keyword evidence="1" id="KW-0472">Membrane</keyword>
<evidence type="ECO:0000256" key="1">
    <source>
        <dbReference type="SAM" id="Phobius"/>
    </source>
</evidence>
<evidence type="ECO:0000313" key="3">
    <source>
        <dbReference type="Proteomes" id="UP001596060"/>
    </source>
</evidence>
<proteinExistence type="predicted"/>
<reference evidence="3" key="1">
    <citation type="journal article" date="2019" name="Int. J. Syst. Evol. Microbiol.">
        <title>The Global Catalogue of Microorganisms (GCM) 10K type strain sequencing project: providing services to taxonomists for standard genome sequencing and annotation.</title>
        <authorList>
            <consortium name="The Broad Institute Genomics Platform"/>
            <consortium name="The Broad Institute Genome Sequencing Center for Infectious Disease"/>
            <person name="Wu L."/>
            <person name="Ma J."/>
        </authorList>
    </citation>
    <scope>NUCLEOTIDE SEQUENCE [LARGE SCALE GENOMIC DNA]</scope>
    <source>
        <strain evidence="3">CCUG 43117</strain>
    </source>
</reference>